<proteinExistence type="predicted"/>
<protein>
    <submittedName>
        <fullName evidence="1">Uncharacterized protein</fullName>
    </submittedName>
</protein>
<dbReference type="AlphaFoldDB" id="A0A9D4MMY9"/>
<evidence type="ECO:0000313" key="2">
    <source>
        <dbReference type="Proteomes" id="UP000828390"/>
    </source>
</evidence>
<reference evidence="1" key="1">
    <citation type="journal article" date="2019" name="bioRxiv">
        <title>The Genome of the Zebra Mussel, Dreissena polymorpha: A Resource for Invasive Species Research.</title>
        <authorList>
            <person name="McCartney M.A."/>
            <person name="Auch B."/>
            <person name="Kono T."/>
            <person name="Mallez S."/>
            <person name="Zhang Y."/>
            <person name="Obille A."/>
            <person name="Becker A."/>
            <person name="Abrahante J.E."/>
            <person name="Garbe J."/>
            <person name="Badalamenti J.P."/>
            <person name="Herman A."/>
            <person name="Mangelson H."/>
            <person name="Liachko I."/>
            <person name="Sullivan S."/>
            <person name="Sone E.D."/>
            <person name="Koren S."/>
            <person name="Silverstein K.A.T."/>
            <person name="Beckman K.B."/>
            <person name="Gohl D.M."/>
        </authorList>
    </citation>
    <scope>NUCLEOTIDE SEQUENCE</scope>
    <source>
        <strain evidence="1">Duluth1</strain>
        <tissue evidence="1">Whole animal</tissue>
    </source>
</reference>
<sequence length="76" mass="8219">MKTLSRYLVCRPQGTPISAARTPRDPSLVKSLLRTEFLGPQAPTSLQLQLPAPLLLATVAYTSPVEIPHSHNTVNG</sequence>
<keyword evidence="2" id="KW-1185">Reference proteome</keyword>
<dbReference type="EMBL" id="JAIWYP010000001">
    <property type="protein sequence ID" value="KAH3880597.1"/>
    <property type="molecule type" value="Genomic_DNA"/>
</dbReference>
<accession>A0A9D4MMY9</accession>
<name>A0A9D4MMY9_DREPO</name>
<evidence type="ECO:0000313" key="1">
    <source>
        <dbReference type="EMBL" id="KAH3880597.1"/>
    </source>
</evidence>
<comment type="caution">
    <text evidence="1">The sequence shown here is derived from an EMBL/GenBank/DDBJ whole genome shotgun (WGS) entry which is preliminary data.</text>
</comment>
<organism evidence="1 2">
    <name type="scientific">Dreissena polymorpha</name>
    <name type="common">Zebra mussel</name>
    <name type="synonym">Mytilus polymorpha</name>
    <dbReference type="NCBI Taxonomy" id="45954"/>
    <lineage>
        <taxon>Eukaryota</taxon>
        <taxon>Metazoa</taxon>
        <taxon>Spiralia</taxon>
        <taxon>Lophotrochozoa</taxon>
        <taxon>Mollusca</taxon>
        <taxon>Bivalvia</taxon>
        <taxon>Autobranchia</taxon>
        <taxon>Heteroconchia</taxon>
        <taxon>Euheterodonta</taxon>
        <taxon>Imparidentia</taxon>
        <taxon>Neoheterodontei</taxon>
        <taxon>Myida</taxon>
        <taxon>Dreissenoidea</taxon>
        <taxon>Dreissenidae</taxon>
        <taxon>Dreissena</taxon>
    </lineage>
</organism>
<gene>
    <name evidence="1" type="ORF">DPMN_004516</name>
</gene>
<reference evidence="1" key="2">
    <citation type="submission" date="2020-11" db="EMBL/GenBank/DDBJ databases">
        <authorList>
            <person name="McCartney M.A."/>
            <person name="Auch B."/>
            <person name="Kono T."/>
            <person name="Mallez S."/>
            <person name="Becker A."/>
            <person name="Gohl D.M."/>
            <person name="Silverstein K.A.T."/>
            <person name="Koren S."/>
            <person name="Bechman K.B."/>
            <person name="Herman A."/>
            <person name="Abrahante J.E."/>
            <person name="Garbe J."/>
        </authorList>
    </citation>
    <scope>NUCLEOTIDE SEQUENCE</scope>
    <source>
        <strain evidence="1">Duluth1</strain>
        <tissue evidence="1">Whole animal</tissue>
    </source>
</reference>
<dbReference type="Proteomes" id="UP000828390">
    <property type="component" value="Unassembled WGS sequence"/>
</dbReference>